<comment type="caution">
    <text evidence="1">The sequence shown here is derived from an EMBL/GenBank/DDBJ whole genome shotgun (WGS) entry which is preliminary data.</text>
</comment>
<dbReference type="SUPFAM" id="SSF57938">
    <property type="entry name" value="DnaJ/Hsp40 cysteine-rich domain"/>
    <property type="match status" value="1"/>
</dbReference>
<dbReference type="InterPro" id="IPR036410">
    <property type="entry name" value="HSP_DnaJ_Cys-rich_dom_sf"/>
</dbReference>
<protein>
    <submittedName>
        <fullName evidence="1">Uncharacterized protein</fullName>
    </submittedName>
</protein>
<reference evidence="1" key="1">
    <citation type="journal article" date="2015" name="Nature">
        <title>Complex archaea that bridge the gap between prokaryotes and eukaryotes.</title>
        <authorList>
            <person name="Spang A."/>
            <person name="Saw J.H."/>
            <person name="Jorgensen S.L."/>
            <person name="Zaremba-Niedzwiedzka K."/>
            <person name="Martijn J."/>
            <person name="Lind A.E."/>
            <person name="van Eijk R."/>
            <person name="Schleper C."/>
            <person name="Guy L."/>
            <person name="Ettema T.J."/>
        </authorList>
    </citation>
    <scope>NUCLEOTIDE SEQUENCE</scope>
</reference>
<dbReference type="EMBL" id="LAZR01000249">
    <property type="protein sequence ID" value="KKN79332.1"/>
    <property type="molecule type" value="Genomic_DNA"/>
</dbReference>
<accession>A0A0F9TWP1</accession>
<dbReference type="Gene3D" id="2.10.230.10">
    <property type="entry name" value="Heat shock protein DnaJ, cysteine-rich domain"/>
    <property type="match status" value="1"/>
</dbReference>
<name>A0A0F9TWP1_9ZZZZ</name>
<organism evidence="1">
    <name type="scientific">marine sediment metagenome</name>
    <dbReference type="NCBI Taxonomy" id="412755"/>
    <lineage>
        <taxon>unclassified sequences</taxon>
        <taxon>metagenomes</taxon>
        <taxon>ecological metagenomes</taxon>
    </lineage>
</organism>
<evidence type="ECO:0000313" key="1">
    <source>
        <dbReference type="EMBL" id="KKN79332.1"/>
    </source>
</evidence>
<proteinExistence type="predicted"/>
<sequence length="64" mass="7053">MQCDDCNETYLAENKNQPCPKCGGKGTVLVDITGGFYPNRAARRKAKNEKVEKYLPCPECKGGN</sequence>
<gene>
    <name evidence="1" type="ORF">LCGC14_0341140</name>
</gene>
<dbReference type="AlphaFoldDB" id="A0A0F9TWP1"/>